<dbReference type="Proteomes" id="UP000236379">
    <property type="component" value="Unassembled WGS sequence"/>
</dbReference>
<dbReference type="PROSITE" id="PS51318">
    <property type="entry name" value="TAT"/>
    <property type="match status" value="1"/>
</dbReference>
<dbReference type="Pfam" id="PF13668">
    <property type="entry name" value="Ferritin_2"/>
    <property type="match status" value="1"/>
</dbReference>
<evidence type="ECO:0000313" key="2">
    <source>
        <dbReference type="Proteomes" id="UP000236379"/>
    </source>
</evidence>
<organism evidence="1 2">
    <name type="scientific">Deinococcus koreensis</name>
    <dbReference type="NCBI Taxonomy" id="2054903"/>
    <lineage>
        <taxon>Bacteria</taxon>
        <taxon>Thermotogati</taxon>
        <taxon>Deinococcota</taxon>
        <taxon>Deinococci</taxon>
        <taxon>Deinococcales</taxon>
        <taxon>Deinococcaceae</taxon>
        <taxon>Deinococcus</taxon>
    </lineage>
</organism>
<name>A0A2K3UVP9_9DEIO</name>
<dbReference type="RefSeq" id="WP_103310510.1">
    <property type="nucleotide sequence ID" value="NZ_PPPD01000001.1"/>
</dbReference>
<protein>
    <recommendedName>
        <fullName evidence="3">Ferritin-like domain-containing protein</fullName>
    </recommendedName>
</protein>
<reference evidence="1 2" key="1">
    <citation type="submission" date="2018-01" db="EMBL/GenBank/DDBJ databases">
        <title>Deinococcus koreensis sp. nov., a radiation-resistant bacterium isolated from river water.</title>
        <authorList>
            <person name="Choi A."/>
        </authorList>
    </citation>
    <scope>NUCLEOTIDE SEQUENCE [LARGE SCALE GENOMIC DNA]</scope>
    <source>
        <strain evidence="1 2">SJW1-2</strain>
    </source>
</reference>
<dbReference type="NCBIfam" id="TIGR01409">
    <property type="entry name" value="TAT_signal_seq"/>
    <property type="match status" value="1"/>
</dbReference>
<dbReference type="PANTHER" id="PTHR31694:SF26">
    <property type="entry name" value="OS05G0151100 PROTEIN"/>
    <property type="match status" value="1"/>
</dbReference>
<gene>
    <name evidence="1" type="ORF">CVO96_03785</name>
</gene>
<proteinExistence type="predicted"/>
<dbReference type="InterPro" id="IPR019546">
    <property type="entry name" value="TAT_signal_bac_arc"/>
</dbReference>
<evidence type="ECO:0008006" key="3">
    <source>
        <dbReference type="Google" id="ProtNLM"/>
    </source>
</evidence>
<dbReference type="InterPro" id="IPR006311">
    <property type="entry name" value="TAT_signal"/>
</dbReference>
<keyword evidence="2" id="KW-1185">Reference proteome</keyword>
<accession>A0A2K3UVP9</accession>
<dbReference type="InterPro" id="IPR052965">
    <property type="entry name" value="Pigment-catalase-like"/>
</dbReference>
<dbReference type="PANTHER" id="PTHR31694">
    <property type="entry name" value="DESICCATION-LIKE PROTEIN"/>
    <property type="match status" value="1"/>
</dbReference>
<sequence>MSQNTSTRRKFLGMTGMMGAGAVLSGCTSVIAANPMKTNLDATIFNFALNLEYLEAAFYLAAVGRLGELDTAGGDSSKVILPANFMAAAKNGTGIAGMSPAVRAYAEETANDERNHVAVIKAVLGSAAVVQPRIDLGPAFQAAGKAASGGAITGFDPFANELFFLHGAFIFEDVGVSAYKGAARLLVDDKPDGNLENAAGILAVEAYHAGMIRTLLYARKDEQVTPSLKVSDVVQAISNFRDSVDGTDDRDQGIVGGAGNPSYVAGANIVLADKNSIAFSRTPRQVANIVFFGENTAKGGFFPDGISGNAVTGDYSKILAL</sequence>
<evidence type="ECO:0000313" key="1">
    <source>
        <dbReference type="EMBL" id="PNY80601.1"/>
    </source>
</evidence>
<dbReference type="AlphaFoldDB" id="A0A2K3UVP9"/>
<dbReference type="EMBL" id="PPPD01000001">
    <property type="protein sequence ID" value="PNY80601.1"/>
    <property type="molecule type" value="Genomic_DNA"/>
</dbReference>
<comment type="caution">
    <text evidence="1">The sequence shown here is derived from an EMBL/GenBank/DDBJ whole genome shotgun (WGS) entry which is preliminary data.</text>
</comment>
<dbReference type="OrthoDB" id="954262at2"/>